<dbReference type="AlphaFoldDB" id="A0A0C9TL93"/>
<keyword evidence="2" id="KW-1185">Reference proteome</keyword>
<gene>
    <name evidence="1" type="ORF">M422DRAFT_36481</name>
</gene>
<evidence type="ECO:0000313" key="1">
    <source>
        <dbReference type="EMBL" id="KIJ30623.1"/>
    </source>
</evidence>
<dbReference type="EMBL" id="KN837257">
    <property type="protein sequence ID" value="KIJ30623.1"/>
    <property type="molecule type" value="Genomic_DNA"/>
</dbReference>
<proteinExistence type="predicted"/>
<organism evidence="1 2">
    <name type="scientific">Sphaerobolus stellatus (strain SS14)</name>
    <dbReference type="NCBI Taxonomy" id="990650"/>
    <lineage>
        <taxon>Eukaryota</taxon>
        <taxon>Fungi</taxon>
        <taxon>Dikarya</taxon>
        <taxon>Basidiomycota</taxon>
        <taxon>Agaricomycotina</taxon>
        <taxon>Agaricomycetes</taxon>
        <taxon>Phallomycetidae</taxon>
        <taxon>Geastrales</taxon>
        <taxon>Sphaerobolaceae</taxon>
        <taxon>Sphaerobolus</taxon>
    </lineage>
</organism>
<dbReference type="HOGENOM" id="CLU_2639688_0_0_1"/>
<dbReference type="Proteomes" id="UP000054279">
    <property type="component" value="Unassembled WGS sequence"/>
</dbReference>
<protein>
    <submittedName>
        <fullName evidence="1">Uncharacterized protein</fullName>
    </submittedName>
</protein>
<evidence type="ECO:0000313" key="2">
    <source>
        <dbReference type="Proteomes" id="UP000054279"/>
    </source>
</evidence>
<name>A0A0C9TL93_SPHS4</name>
<accession>A0A0C9TL93</accession>
<reference evidence="1 2" key="1">
    <citation type="submission" date="2014-06" db="EMBL/GenBank/DDBJ databases">
        <title>Evolutionary Origins and Diversification of the Mycorrhizal Mutualists.</title>
        <authorList>
            <consortium name="DOE Joint Genome Institute"/>
            <consortium name="Mycorrhizal Genomics Consortium"/>
            <person name="Kohler A."/>
            <person name="Kuo A."/>
            <person name="Nagy L.G."/>
            <person name="Floudas D."/>
            <person name="Copeland A."/>
            <person name="Barry K.W."/>
            <person name="Cichocki N."/>
            <person name="Veneault-Fourrey C."/>
            <person name="LaButti K."/>
            <person name="Lindquist E.A."/>
            <person name="Lipzen A."/>
            <person name="Lundell T."/>
            <person name="Morin E."/>
            <person name="Murat C."/>
            <person name="Riley R."/>
            <person name="Ohm R."/>
            <person name="Sun H."/>
            <person name="Tunlid A."/>
            <person name="Henrissat B."/>
            <person name="Grigoriev I.V."/>
            <person name="Hibbett D.S."/>
            <person name="Martin F."/>
        </authorList>
    </citation>
    <scope>NUCLEOTIDE SEQUENCE [LARGE SCALE GENOMIC DNA]</scope>
    <source>
        <strain evidence="1 2">SS14</strain>
    </source>
</reference>
<sequence length="77" mass="8698">MPVFHQLISFGAPSILAKLKSNHRKSLPGSFFVTLTPLRTSFELIEPNAPDCIHNLYRFSNSARMERKTVELVINVA</sequence>